<protein>
    <submittedName>
        <fullName evidence="2">Uncharacterized protein</fullName>
    </submittedName>
</protein>
<sequence length="103" mass="11349">MSPTPLARSTDLDTSHAAVPGRRKREVQKNAILWLLSTIGPMTDHQLAHEYKAQMIAKGWPATQLDSVRKRRAELKSEGRVVATGRRTGWGSGPSSMVWAVAE</sequence>
<evidence type="ECO:0000313" key="3">
    <source>
        <dbReference type="Proteomes" id="UP000326838"/>
    </source>
</evidence>
<keyword evidence="3" id="KW-1185">Reference proteome</keyword>
<dbReference type="RefSeq" id="WP_150893036.1">
    <property type="nucleotide sequence ID" value="NZ_VYUY01000009.1"/>
</dbReference>
<evidence type="ECO:0000256" key="1">
    <source>
        <dbReference type="SAM" id="MobiDB-lite"/>
    </source>
</evidence>
<gene>
    <name evidence="2" type="ORF">F6B40_08220</name>
</gene>
<evidence type="ECO:0000313" key="2">
    <source>
        <dbReference type="EMBL" id="KAA9133728.1"/>
    </source>
</evidence>
<dbReference type="Proteomes" id="UP000326838">
    <property type="component" value="Unassembled WGS sequence"/>
</dbReference>
<feature type="region of interest" description="Disordered" evidence="1">
    <location>
        <begin position="1"/>
        <end position="23"/>
    </location>
</feature>
<reference evidence="3" key="1">
    <citation type="submission" date="2019-09" db="EMBL/GenBank/DDBJ databases">
        <title>Mumia zhuanghuii sp. nov. isolated from the intestinal contents of plateau pika (Ochotona curzoniae) in the Qinghai-Tibet plateau of China.</title>
        <authorList>
            <person name="Tian Z."/>
        </authorList>
    </citation>
    <scope>NUCLEOTIDE SEQUENCE [LARGE SCALE GENOMIC DNA]</scope>
    <source>
        <strain evidence="3">L-033</strain>
    </source>
</reference>
<accession>A0A5N0TH03</accession>
<dbReference type="AlphaFoldDB" id="A0A5N0TH03"/>
<organism evidence="2 3">
    <name type="scientific">Microbacterium caowuchunii</name>
    <dbReference type="NCBI Taxonomy" id="2614638"/>
    <lineage>
        <taxon>Bacteria</taxon>
        <taxon>Bacillati</taxon>
        <taxon>Actinomycetota</taxon>
        <taxon>Actinomycetes</taxon>
        <taxon>Micrococcales</taxon>
        <taxon>Microbacteriaceae</taxon>
        <taxon>Microbacterium</taxon>
    </lineage>
</organism>
<proteinExistence type="predicted"/>
<name>A0A5N0TH03_9MICO</name>
<dbReference type="EMBL" id="VYUY01000009">
    <property type="protein sequence ID" value="KAA9133728.1"/>
    <property type="molecule type" value="Genomic_DNA"/>
</dbReference>
<comment type="caution">
    <text evidence="2">The sequence shown here is derived from an EMBL/GenBank/DDBJ whole genome shotgun (WGS) entry which is preliminary data.</text>
</comment>